<dbReference type="OrthoDB" id="6819422at2"/>
<comment type="caution">
    <text evidence="3">The sequence shown here is derived from an EMBL/GenBank/DDBJ whole genome shotgun (WGS) entry which is preliminary data.</text>
</comment>
<organism evidence="3 4">
    <name type="scientific">Aureimonas flava</name>
    <dbReference type="NCBI Taxonomy" id="2320271"/>
    <lineage>
        <taxon>Bacteria</taxon>
        <taxon>Pseudomonadati</taxon>
        <taxon>Pseudomonadota</taxon>
        <taxon>Alphaproteobacteria</taxon>
        <taxon>Hyphomicrobiales</taxon>
        <taxon>Aurantimonadaceae</taxon>
        <taxon>Aureimonas</taxon>
    </lineage>
</organism>
<sequence>MRAEQASQATGSVKVTILRGGERFPLYHGRNGVPDPWITRYCAVELRTAGLSVNTIARAAKAVALLLDWAAARSVDITARIESGDFFTHEESLDLSNWLRRSRARAKADGTVKAVVDANTHENRVSCVRSYIRWRGEIAVHRIPVASGRYGDGSKKLAAWDRMMSGLARGGTTKKRYGLTDEQRALFLRIIHPDADGNPFDRHHRHRNYAILLAYYELGLRRGEPFVLKSGDLRISGATPKLAVRARPDDPDDPRPDQPLVKTAERLLPVGAELLGALDTWILRNRSDKDRYPGAKKHPFVFVSENGRPMALRTVYDLFVKMRERYPELPRDFSPHILRHDWNDRFSALCDRRREADALANVPQSHRLTKAKEESVRNYLMGWKKHSKRAATYTNRSTEATASELMLTLQDRSTNG</sequence>
<evidence type="ECO:0000313" key="3">
    <source>
        <dbReference type="EMBL" id="RIY03757.1"/>
    </source>
</evidence>
<keyword evidence="1" id="KW-0233">DNA recombination</keyword>
<dbReference type="AlphaFoldDB" id="A0A3A1WPD9"/>
<dbReference type="PROSITE" id="PS51898">
    <property type="entry name" value="TYR_RECOMBINASE"/>
    <property type="match status" value="1"/>
</dbReference>
<dbReference type="Gene3D" id="1.10.443.10">
    <property type="entry name" value="Intergrase catalytic core"/>
    <property type="match status" value="1"/>
</dbReference>
<gene>
    <name evidence="3" type="ORF">D3218_03190</name>
</gene>
<dbReference type="InterPro" id="IPR013762">
    <property type="entry name" value="Integrase-like_cat_sf"/>
</dbReference>
<dbReference type="Proteomes" id="UP000265750">
    <property type="component" value="Unassembled WGS sequence"/>
</dbReference>
<evidence type="ECO:0000313" key="4">
    <source>
        <dbReference type="Proteomes" id="UP000265750"/>
    </source>
</evidence>
<dbReference type="EMBL" id="QYRN01000001">
    <property type="protein sequence ID" value="RIY03757.1"/>
    <property type="molecule type" value="Genomic_DNA"/>
</dbReference>
<accession>A0A3A1WPD9</accession>
<dbReference type="CDD" id="cd00397">
    <property type="entry name" value="DNA_BRE_C"/>
    <property type="match status" value="1"/>
</dbReference>
<dbReference type="Pfam" id="PF00589">
    <property type="entry name" value="Phage_integrase"/>
    <property type="match status" value="1"/>
</dbReference>
<evidence type="ECO:0000259" key="2">
    <source>
        <dbReference type="PROSITE" id="PS51898"/>
    </source>
</evidence>
<dbReference type="InterPro" id="IPR011010">
    <property type="entry name" value="DNA_brk_join_enz"/>
</dbReference>
<dbReference type="GO" id="GO:0006310">
    <property type="term" value="P:DNA recombination"/>
    <property type="evidence" value="ECO:0007669"/>
    <property type="project" value="UniProtKB-KW"/>
</dbReference>
<protein>
    <submittedName>
        <fullName evidence="3">Site-specific integrase</fullName>
    </submittedName>
</protein>
<keyword evidence="4" id="KW-1185">Reference proteome</keyword>
<dbReference type="SUPFAM" id="SSF56349">
    <property type="entry name" value="DNA breaking-rejoining enzymes"/>
    <property type="match status" value="1"/>
</dbReference>
<dbReference type="GO" id="GO:0015074">
    <property type="term" value="P:DNA integration"/>
    <property type="evidence" value="ECO:0007669"/>
    <property type="project" value="InterPro"/>
</dbReference>
<reference evidence="4" key="1">
    <citation type="submission" date="2018-09" db="EMBL/GenBank/DDBJ databases">
        <authorList>
            <person name="Tuo L."/>
        </authorList>
    </citation>
    <scope>NUCLEOTIDE SEQUENCE [LARGE SCALE GENOMIC DNA]</scope>
    <source>
        <strain evidence="4">M2BS4Y-1</strain>
    </source>
</reference>
<evidence type="ECO:0000256" key="1">
    <source>
        <dbReference type="ARBA" id="ARBA00023172"/>
    </source>
</evidence>
<feature type="domain" description="Tyr recombinase" evidence="2">
    <location>
        <begin position="174"/>
        <end position="392"/>
    </location>
</feature>
<dbReference type="GO" id="GO:0003677">
    <property type="term" value="F:DNA binding"/>
    <property type="evidence" value="ECO:0007669"/>
    <property type="project" value="InterPro"/>
</dbReference>
<dbReference type="InterPro" id="IPR002104">
    <property type="entry name" value="Integrase_catalytic"/>
</dbReference>
<name>A0A3A1WPD9_9HYPH</name>
<proteinExistence type="predicted"/>